<keyword evidence="3" id="KW-0328">Glycosyltransferase</keyword>
<evidence type="ECO:0000256" key="4">
    <source>
        <dbReference type="ARBA" id="ARBA00022679"/>
    </source>
</evidence>
<dbReference type="GO" id="GO:0018104">
    <property type="term" value="P:peptidoglycan-protein cross-linking"/>
    <property type="evidence" value="ECO:0007669"/>
    <property type="project" value="TreeGrafter"/>
</dbReference>
<dbReference type="AlphaFoldDB" id="A0A8J4M0R0"/>
<accession>A0A8J4M0R0</accession>
<keyword evidence="6 9" id="KW-0133">Cell shape</keyword>
<dbReference type="CDD" id="cd16913">
    <property type="entry name" value="YkuD_like"/>
    <property type="match status" value="1"/>
</dbReference>
<keyword evidence="12" id="KW-1185">Reference proteome</keyword>
<evidence type="ECO:0000256" key="1">
    <source>
        <dbReference type="ARBA" id="ARBA00004752"/>
    </source>
</evidence>
<dbReference type="GO" id="GO:0016757">
    <property type="term" value="F:glycosyltransferase activity"/>
    <property type="evidence" value="ECO:0007669"/>
    <property type="project" value="UniProtKB-KW"/>
</dbReference>
<feature type="domain" description="L,D-TPase catalytic" evidence="10">
    <location>
        <begin position="396"/>
        <end position="505"/>
    </location>
</feature>
<dbReference type="PANTHER" id="PTHR30582">
    <property type="entry name" value="L,D-TRANSPEPTIDASE"/>
    <property type="match status" value="1"/>
</dbReference>
<dbReference type="Gene3D" id="2.40.440.10">
    <property type="entry name" value="L,D-transpeptidase catalytic domain-like"/>
    <property type="match status" value="1"/>
</dbReference>
<protein>
    <recommendedName>
        <fullName evidence="10">L,D-TPase catalytic domain-containing protein</fullName>
    </recommendedName>
</protein>
<gene>
    <name evidence="11" type="ORF">XYCOK13_05680</name>
</gene>
<feature type="active site" description="Proton donor/acceptor" evidence="9">
    <location>
        <position position="465"/>
    </location>
</feature>
<dbReference type="GO" id="GO:0005576">
    <property type="term" value="C:extracellular region"/>
    <property type="evidence" value="ECO:0007669"/>
    <property type="project" value="TreeGrafter"/>
</dbReference>
<proteinExistence type="inferred from homology"/>
<dbReference type="GO" id="GO:0071972">
    <property type="term" value="F:peptidoglycan L,D-transpeptidase activity"/>
    <property type="evidence" value="ECO:0007669"/>
    <property type="project" value="TreeGrafter"/>
</dbReference>
<keyword evidence="8 9" id="KW-0961">Cell wall biogenesis/degradation</keyword>
<evidence type="ECO:0000256" key="3">
    <source>
        <dbReference type="ARBA" id="ARBA00022676"/>
    </source>
</evidence>
<dbReference type="Proteomes" id="UP000677918">
    <property type="component" value="Unassembled WGS sequence"/>
</dbReference>
<comment type="similarity">
    <text evidence="2">Belongs to the YkuD family.</text>
</comment>
<sequence>MESGNHGSKPHNGLPEPTGEDELEFWKQYLIEHPDNKMAWYLLGKAYDRQHKPGKANYCYMQAGDVYRAYEKKAIAVEAMPEPLQKLELAQPDESPRQSDKRKRRRLGALLLIVLLTFFASSSAEEEHSEVAGNSLPELAADNAPHAEEELAPAQDMEEGAEHEQYLQPVGDSKWGIHLLASDGTALEDDRVSAAAAIGRVLVDASNSAEHTLVVQANAAAGGNRQWIQWINGMNVLVAIDRPDRAGASRVHRYDAHLCECVPAPLPNAHAAALQTWQRAQEELLVAMSAAERHGQASELGLQHGQQLTEDYPNNALPGLTALMMEQLEWITLGEDVFPSEPTGRDVPSSYFPFHTKLQLVDTGSGAAAAAIQTASFGSSGEQHQANPAFEWKAPLEIIVDTSVHKLAVVSGSVILRNYTVGLGGELTPLGEFEITEKVRNPNGRDDGDFGSRGMTLSDTLYAIHGTNEPESIGKDESLGCVRMGKEDVEELFDMVPLGTKVTITRGVLPDQEMVPEERFRLPSEAQETNDAKVYRWL</sequence>
<dbReference type="EMBL" id="BOVK01000006">
    <property type="protein sequence ID" value="GIQ67744.1"/>
    <property type="molecule type" value="Genomic_DNA"/>
</dbReference>
<organism evidence="11 12">
    <name type="scientific">Xylanibacillus composti</name>
    <dbReference type="NCBI Taxonomy" id="1572762"/>
    <lineage>
        <taxon>Bacteria</taxon>
        <taxon>Bacillati</taxon>
        <taxon>Bacillota</taxon>
        <taxon>Bacilli</taxon>
        <taxon>Bacillales</taxon>
        <taxon>Paenibacillaceae</taxon>
        <taxon>Xylanibacillus</taxon>
    </lineage>
</organism>
<evidence type="ECO:0000313" key="12">
    <source>
        <dbReference type="Proteomes" id="UP000677918"/>
    </source>
</evidence>
<reference evidence="11" key="1">
    <citation type="submission" date="2021-04" db="EMBL/GenBank/DDBJ databases">
        <title>Draft genome sequence of Xylanibacillus composti strain K13.</title>
        <authorList>
            <person name="Uke A."/>
            <person name="Chhe C."/>
            <person name="Baramee S."/>
            <person name="Kosugi A."/>
        </authorList>
    </citation>
    <scope>NUCLEOTIDE SEQUENCE</scope>
    <source>
        <strain evidence="11">K13</strain>
    </source>
</reference>
<dbReference type="InterPro" id="IPR038063">
    <property type="entry name" value="Transpep_catalytic_dom"/>
</dbReference>
<comment type="caution">
    <text evidence="11">The sequence shown here is derived from an EMBL/GenBank/DDBJ whole genome shotgun (WGS) entry which is preliminary data.</text>
</comment>
<evidence type="ECO:0000259" key="10">
    <source>
        <dbReference type="PROSITE" id="PS52029"/>
    </source>
</evidence>
<dbReference type="SUPFAM" id="SSF141523">
    <property type="entry name" value="L,D-transpeptidase catalytic domain-like"/>
    <property type="match status" value="1"/>
</dbReference>
<evidence type="ECO:0000256" key="9">
    <source>
        <dbReference type="PROSITE-ProRule" id="PRU01373"/>
    </source>
</evidence>
<keyword evidence="5" id="KW-0378">Hydrolase</keyword>
<dbReference type="GO" id="GO:0071555">
    <property type="term" value="P:cell wall organization"/>
    <property type="evidence" value="ECO:0007669"/>
    <property type="project" value="UniProtKB-UniRule"/>
</dbReference>
<keyword evidence="4" id="KW-0808">Transferase</keyword>
<dbReference type="UniPathway" id="UPA00219"/>
<dbReference type="InterPro" id="IPR005490">
    <property type="entry name" value="LD_TPept_cat_dom"/>
</dbReference>
<evidence type="ECO:0000256" key="5">
    <source>
        <dbReference type="ARBA" id="ARBA00022801"/>
    </source>
</evidence>
<dbReference type="PANTHER" id="PTHR30582:SF24">
    <property type="entry name" value="L,D-TRANSPEPTIDASE ERFK_SRFK-RELATED"/>
    <property type="match status" value="1"/>
</dbReference>
<name>A0A8J4M0R0_9BACL</name>
<dbReference type="Pfam" id="PF03734">
    <property type="entry name" value="YkuD"/>
    <property type="match status" value="1"/>
</dbReference>
<evidence type="ECO:0000256" key="8">
    <source>
        <dbReference type="ARBA" id="ARBA00023316"/>
    </source>
</evidence>
<dbReference type="RefSeq" id="WP_213410373.1">
    <property type="nucleotide sequence ID" value="NZ_BOVK01000006.1"/>
</dbReference>
<keyword evidence="7 9" id="KW-0573">Peptidoglycan synthesis</keyword>
<evidence type="ECO:0000256" key="6">
    <source>
        <dbReference type="ARBA" id="ARBA00022960"/>
    </source>
</evidence>
<dbReference type="InterPro" id="IPR050979">
    <property type="entry name" value="LD-transpeptidase"/>
</dbReference>
<dbReference type="GO" id="GO:0008360">
    <property type="term" value="P:regulation of cell shape"/>
    <property type="evidence" value="ECO:0007669"/>
    <property type="project" value="UniProtKB-UniRule"/>
</dbReference>
<evidence type="ECO:0000313" key="11">
    <source>
        <dbReference type="EMBL" id="GIQ67744.1"/>
    </source>
</evidence>
<comment type="pathway">
    <text evidence="1 9">Cell wall biogenesis; peptidoglycan biosynthesis.</text>
</comment>
<evidence type="ECO:0000256" key="7">
    <source>
        <dbReference type="ARBA" id="ARBA00022984"/>
    </source>
</evidence>
<evidence type="ECO:0000256" key="2">
    <source>
        <dbReference type="ARBA" id="ARBA00005992"/>
    </source>
</evidence>
<feature type="active site" description="Nucleophile" evidence="9">
    <location>
        <position position="481"/>
    </location>
</feature>
<dbReference type="PROSITE" id="PS52029">
    <property type="entry name" value="LD_TPASE"/>
    <property type="match status" value="1"/>
</dbReference>